<reference evidence="2 3" key="1">
    <citation type="submission" date="2024-04" db="EMBL/GenBank/DDBJ databases">
        <authorList>
            <person name="Rising A."/>
            <person name="Reimegard J."/>
            <person name="Sonavane S."/>
            <person name="Akerstrom W."/>
            <person name="Nylinder S."/>
            <person name="Hedman E."/>
            <person name="Kallberg Y."/>
        </authorList>
    </citation>
    <scope>NUCLEOTIDE SEQUENCE [LARGE SCALE GENOMIC DNA]</scope>
</reference>
<dbReference type="Proteomes" id="UP001497382">
    <property type="component" value="Unassembled WGS sequence"/>
</dbReference>
<dbReference type="EMBL" id="CAXIEN010000046">
    <property type="protein sequence ID" value="CAL1270093.1"/>
    <property type="molecule type" value="Genomic_DNA"/>
</dbReference>
<keyword evidence="3" id="KW-1185">Reference proteome</keyword>
<organism evidence="2 3">
    <name type="scientific">Larinioides sclopetarius</name>
    <dbReference type="NCBI Taxonomy" id="280406"/>
    <lineage>
        <taxon>Eukaryota</taxon>
        <taxon>Metazoa</taxon>
        <taxon>Ecdysozoa</taxon>
        <taxon>Arthropoda</taxon>
        <taxon>Chelicerata</taxon>
        <taxon>Arachnida</taxon>
        <taxon>Araneae</taxon>
        <taxon>Araneomorphae</taxon>
        <taxon>Entelegynae</taxon>
        <taxon>Araneoidea</taxon>
        <taxon>Araneidae</taxon>
        <taxon>Larinioides</taxon>
    </lineage>
</organism>
<protein>
    <submittedName>
        <fullName evidence="2">Uncharacterized protein</fullName>
    </submittedName>
</protein>
<evidence type="ECO:0000256" key="1">
    <source>
        <dbReference type="SAM" id="SignalP"/>
    </source>
</evidence>
<evidence type="ECO:0000313" key="2">
    <source>
        <dbReference type="EMBL" id="CAL1270093.1"/>
    </source>
</evidence>
<name>A0AAV1ZEK7_9ARAC</name>
<gene>
    <name evidence="2" type="ORF">LARSCL_LOCUS5103</name>
</gene>
<keyword evidence="1" id="KW-0732">Signal</keyword>
<accession>A0AAV1ZEK7</accession>
<feature type="signal peptide" evidence="1">
    <location>
        <begin position="1"/>
        <end position="20"/>
    </location>
</feature>
<evidence type="ECO:0000313" key="3">
    <source>
        <dbReference type="Proteomes" id="UP001497382"/>
    </source>
</evidence>
<sequence length="345" mass="39483">MTALWSVIIVIFLYQRGSFADFLTDVQETCFTDGSCWNYYEINYLPITEKDLNLYCPLATKNLWCLIGDCVRKNFRGSVPPSNKSADITHMVLDIADVLIDLCTPGKELRKSSVVLGFLRNCDTTKCQDFELRTELQRIGWVPTTEEQLNRFCPPIMMGLRCAVETIQECIGKDLVELSTSDNKTAAAFGHGVVATRNLITDICTPGTKMRENYLSSISCSKDLLFDPEPMIKCGRQAYAFYDKYEESRALLGNQIPVEDRESEADCMLSVYKFACFAAELHDTCGEDAYKTLIDIFKRFQLLKWSECTEANIRDLKTDFLDLLELEEQRRSLFSTVFESQKRRK</sequence>
<proteinExistence type="predicted"/>
<dbReference type="AlphaFoldDB" id="A0AAV1ZEK7"/>
<feature type="chain" id="PRO_5043382324" evidence="1">
    <location>
        <begin position="21"/>
        <end position="345"/>
    </location>
</feature>
<comment type="caution">
    <text evidence="2">The sequence shown here is derived from an EMBL/GenBank/DDBJ whole genome shotgun (WGS) entry which is preliminary data.</text>
</comment>